<comment type="caution">
    <text evidence="7">The sequence shown here is derived from an EMBL/GenBank/DDBJ whole genome shotgun (WGS) entry which is preliminary data.</text>
</comment>
<feature type="transmembrane region" description="Helical" evidence="5">
    <location>
        <begin position="145"/>
        <end position="164"/>
    </location>
</feature>
<evidence type="ECO:0000313" key="8">
    <source>
        <dbReference type="Proteomes" id="UP000252249"/>
    </source>
</evidence>
<evidence type="ECO:0000256" key="5">
    <source>
        <dbReference type="SAM" id="Phobius"/>
    </source>
</evidence>
<evidence type="ECO:0000256" key="3">
    <source>
        <dbReference type="ARBA" id="ARBA00022989"/>
    </source>
</evidence>
<keyword evidence="7" id="KW-0436">Ligase</keyword>
<proteinExistence type="predicted"/>
<evidence type="ECO:0000256" key="2">
    <source>
        <dbReference type="ARBA" id="ARBA00022692"/>
    </source>
</evidence>
<dbReference type="InterPro" id="IPR007016">
    <property type="entry name" value="O-antigen_ligase-rel_domated"/>
</dbReference>
<protein>
    <submittedName>
        <fullName evidence="7">O-antigen ligase domain-containing protein</fullName>
    </submittedName>
</protein>
<keyword evidence="4 5" id="KW-0472">Membrane</keyword>
<feature type="transmembrane region" description="Helical" evidence="5">
    <location>
        <begin position="113"/>
        <end position="133"/>
    </location>
</feature>
<feature type="transmembrane region" description="Helical" evidence="5">
    <location>
        <begin position="87"/>
        <end position="107"/>
    </location>
</feature>
<dbReference type="PANTHER" id="PTHR37422:SF13">
    <property type="entry name" value="LIPOPOLYSACCHARIDE BIOSYNTHESIS PROTEIN PA4999-RELATED"/>
    <property type="match status" value="1"/>
</dbReference>
<evidence type="ECO:0000259" key="6">
    <source>
        <dbReference type="Pfam" id="PF04932"/>
    </source>
</evidence>
<feature type="transmembrane region" description="Helical" evidence="5">
    <location>
        <begin position="236"/>
        <end position="254"/>
    </location>
</feature>
<feature type="transmembrane region" description="Helical" evidence="5">
    <location>
        <begin position="266"/>
        <end position="283"/>
    </location>
</feature>
<keyword evidence="3 5" id="KW-1133">Transmembrane helix</keyword>
<dbReference type="GO" id="GO:0016874">
    <property type="term" value="F:ligase activity"/>
    <property type="evidence" value="ECO:0007669"/>
    <property type="project" value="UniProtKB-KW"/>
</dbReference>
<organism evidence="7 8">
    <name type="scientific">Oceanihabitans sediminis</name>
    <dbReference type="NCBI Taxonomy" id="1812012"/>
    <lineage>
        <taxon>Bacteria</taxon>
        <taxon>Pseudomonadati</taxon>
        <taxon>Bacteroidota</taxon>
        <taxon>Flavobacteriia</taxon>
        <taxon>Flavobacteriales</taxon>
        <taxon>Flavobacteriaceae</taxon>
        <taxon>Oceanihabitans</taxon>
    </lineage>
</organism>
<dbReference type="InterPro" id="IPR051533">
    <property type="entry name" value="WaaL-like"/>
</dbReference>
<dbReference type="AlphaFoldDB" id="A0A368P3R2"/>
<name>A0A368P3R2_9FLAO</name>
<feature type="transmembrane region" description="Helical" evidence="5">
    <location>
        <begin position="359"/>
        <end position="377"/>
    </location>
</feature>
<dbReference type="Pfam" id="PF04932">
    <property type="entry name" value="Wzy_C"/>
    <property type="match status" value="1"/>
</dbReference>
<feature type="transmembrane region" description="Helical" evidence="5">
    <location>
        <begin position="12"/>
        <end position="30"/>
    </location>
</feature>
<evidence type="ECO:0000256" key="1">
    <source>
        <dbReference type="ARBA" id="ARBA00004141"/>
    </source>
</evidence>
<gene>
    <name evidence="7" type="ORF">DU428_09115</name>
</gene>
<keyword evidence="2 5" id="KW-0812">Transmembrane</keyword>
<sequence>MLIYFNESLAKLYFFGAFFCFLHQVVVVSGDKKTFEVLKACAYFVGIEVFMRTTKGSVSYEASKYLVVLFAMIGMFYRGVSGKAFPYFIYLLLLVPSIFVASTTLRYDANFRTNVAFVLSGPVCLGVAALFCYDKKVSSKQIQAVMLYMLFPLIAHMVYNFFYTPDIKEVITSTASNTAASGGFGSNQVATVFGLGMFVLTVRFFMKSPTLTLKILHISLFAFLSFRALVTLSRGGIYAAVIAVIAFLVIYYGYVNTRKRNQIAQLLVLFCLSIFAIWTYTSIQTNNMLDKRYANQDALGREKEDVSTGRVDLFIEELEGFMSSPFWGIGSSRAKDLRIETKGHGLASHNEISRTLAEHGFPGVVILMILIFVPLYYRSQNKKNLFFYAFLCLWFATINHSGMRIAMPAFIYALALLNVTHEKRPLHRKQLKKPAV</sequence>
<comment type="subcellular location">
    <subcellularLocation>
        <location evidence="1">Membrane</location>
        <topology evidence="1">Multi-pass membrane protein</topology>
    </subcellularLocation>
</comment>
<evidence type="ECO:0000313" key="7">
    <source>
        <dbReference type="EMBL" id="RCU57093.1"/>
    </source>
</evidence>
<dbReference type="EMBL" id="QPIG01000003">
    <property type="protein sequence ID" value="RCU57093.1"/>
    <property type="molecule type" value="Genomic_DNA"/>
</dbReference>
<evidence type="ECO:0000256" key="4">
    <source>
        <dbReference type="ARBA" id="ARBA00023136"/>
    </source>
</evidence>
<accession>A0A368P3R2</accession>
<dbReference type="GO" id="GO:0016020">
    <property type="term" value="C:membrane"/>
    <property type="evidence" value="ECO:0007669"/>
    <property type="project" value="UniProtKB-SubCell"/>
</dbReference>
<dbReference type="PANTHER" id="PTHR37422">
    <property type="entry name" value="TEICHURONIC ACID BIOSYNTHESIS PROTEIN TUAE"/>
    <property type="match status" value="1"/>
</dbReference>
<feature type="transmembrane region" description="Helical" evidence="5">
    <location>
        <begin position="211"/>
        <end position="230"/>
    </location>
</feature>
<feature type="transmembrane region" description="Helical" evidence="5">
    <location>
        <begin position="62"/>
        <end position="80"/>
    </location>
</feature>
<feature type="transmembrane region" description="Helical" evidence="5">
    <location>
        <begin position="184"/>
        <end position="204"/>
    </location>
</feature>
<reference evidence="7 8" key="1">
    <citation type="submission" date="2018-07" db="EMBL/GenBank/DDBJ databases">
        <title>Oceanihabitans testaceum sp. nov., isolated from marine sediment.</title>
        <authorList>
            <person name="Li C.-M."/>
        </authorList>
    </citation>
    <scope>NUCLEOTIDE SEQUENCE [LARGE SCALE GENOMIC DNA]</scope>
    <source>
        <strain evidence="7 8">S9-10</strain>
    </source>
</reference>
<feature type="transmembrane region" description="Helical" evidence="5">
    <location>
        <begin position="384"/>
        <end position="399"/>
    </location>
</feature>
<feature type="domain" description="O-antigen ligase-related" evidence="6">
    <location>
        <begin position="221"/>
        <end position="367"/>
    </location>
</feature>
<dbReference type="Proteomes" id="UP000252249">
    <property type="component" value="Unassembled WGS sequence"/>
</dbReference>
<keyword evidence="8" id="KW-1185">Reference proteome</keyword>
<dbReference type="OrthoDB" id="1118890at2"/>